<dbReference type="Proteomes" id="UP000229740">
    <property type="component" value="Unassembled WGS sequence"/>
</dbReference>
<keyword evidence="5" id="KW-0627">Porphyrin biosynthesis</keyword>
<dbReference type="PANTHER" id="PTHR35330:SF1">
    <property type="entry name" value="SIROHEME BIOSYNTHESIS PROTEIN MET8"/>
    <property type="match status" value="1"/>
</dbReference>
<proteinExistence type="predicted"/>
<evidence type="ECO:0000256" key="1">
    <source>
        <dbReference type="ARBA" id="ARBA00005010"/>
    </source>
</evidence>
<comment type="caution">
    <text evidence="6">The sequence shown here is derived from an EMBL/GenBank/DDBJ whole genome shotgun (WGS) entry which is preliminary data.</text>
</comment>
<dbReference type="EMBL" id="PDPS01000038">
    <property type="protein sequence ID" value="PID56131.1"/>
    <property type="molecule type" value="Genomic_DNA"/>
</dbReference>
<organism evidence="6 7">
    <name type="scientific">candidate division KSB3 bacterium</name>
    <dbReference type="NCBI Taxonomy" id="2044937"/>
    <lineage>
        <taxon>Bacteria</taxon>
        <taxon>candidate division KSB3</taxon>
    </lineage>
</organism>
<accession>A0A2G6E2Z6</accession>
<dbReference type="InterPro" id="IPR036291">
    <property type="entry name" value="NAD(P)-bd_dom_sf"/>
</dbReference>
<dbReference type="GO" id="GO:0019354">
    <property type="term" value="P:siroheme biosynthetic process"/>
    <property type="evidence" value="ECO:0007669"/>
    <property type="project" value="UniProtKB-UniPathway"/>
</dbReference>
<evidence type="ECO:0000313" key="7">
    <source>
        <dbReference type="Proteomes" id="UP000229740"/>
    </source>
</evidence>
<evidence type="ECO:0000313" key="6">
    <source>
        <dbReference type="EMBL" id="PID56131.1"/>
    </source>
</evidence>
<dbReference type="Pfam" id="PF13241">
    <property type="entry name" value="NAD_binding_7"/>
    <property type="match status" value="1"/>
</dbReference>
<keyword evidence="4" id="KW-0520">NAD</keyword>
<keyword evidence="3" id="KW-0560">Oxidoreductase</keyword>
<dbReference type="Gene3D" id="3.40.50.720">
    <property type="entry name" value="NAD(P)-binding Rossmann-like Domain"/>
    <property type="match status" value="1"/>
</dbReference>
<sequence length="223" mass="25373">MKKTESQVSLLDSRPEQASYMFLSLLADKIKVLIIGGGKAASIKAKSFAGRGCRVTVVSPEFSPEITLLDTGSLSLQEGRYQRRQLDGYHLVVIATDNNDVNRQIQKDCEQMAKLYLMCGDPGEGQFVTPLMRESEEAILALNTRQGSPRTSVFIAEKLRKELEDHDSFIRVVCELREQLKGRDDRDEILKRVNTDEFFELFRRGQHHDVLRDMLSPDSQRPL</sequence>
<dbReference type="NCBIfam" id="NF004045">
    <property type="entry name" value="PRK05562.1"/>
    <property type="match status" value="1"/>
</dbReference>
<dbReference type="UniPathway" id="UPA00262">
    <property type="reaction ID" value="UER00222"/>
</dbReference>
<reference evidence="6 7" key="1">
    <citation type="submission" date="2017-10" db="EMBL/GenBank/DDBJ databases">
        <title>Novel microbial diversity and functional potential in the marine mammal oral microbiome.</title>
        <authorList>
            <person name="Dudek N.K."/>
            <person name="Sun C.L."/>
            <person name="Burstein D."/>
            <person name="Kantor R.S."/>
            <person name="Aliaga Goltsman D.S."/>
            <person name="Bik E.M."/>
            <person name="Thomas B.C."/>
            <person name="Banfield J.F."/>
            <person name="Relman D.A."/>
        </authorList>
    </citation>
    <scope>NUCLEOTIDE SEQUENCE [LARGE SCALE GENOMIC DNA]</scope>
    <source>
        <strain evidence="6">DOLZORAL124_49_17</strain>
    </source>
</reference>
<name>A0A2G6E2Z6_9BACT</name>
<gene>
    <name evidence="6" type="ORF">CSB45_12920</name>
</gene>
<comment type="pathway">
    <text evidence="1">Porphyrin-containing compound metabolism; siroheme biosynthesis; sirohydrochlorin from precorrin-2: step 1/1.</text>
</comment>
<dbReference type="GO" id="GO:0043115">
    <property type="term" value="F:precorrin-2 dehydrogenase activity"/>
    <property type="evidence" value="ECO:0007669"/>
    <property type="project" value="UniProtKB-EC"/>
</dbReference>
<dbReference type="AlphaFoldDB" id="A0A2G6E2Z6"/>
<evidence type="ECO:0000256" key="4">
    <source>
        <dbReference type="ARBA" id="ARBA00023027"/>
    </source>
</evidence>
<dbReference type="SUPFAM" id="SSF51735">
    <property type="entry name" value="NAD(P)-binding Rossmann-fold domains"/>
    <property type="match status" value="1"/>
</dbReference>
<evidence type="ECO:0000256" key="5">
    <source>
        <dbReference type="ARBA" id="ARBA00023244"/>
    </source>
</evidence>
<dbReference type="InterPro" id="IPR028161">
    <property type="entry name" value="Met8-like"/>
</dbReference>
<protein>
    <recommendedName>
        <fullName evidence="2">precorrin-2 dehydrogenase</fullName>
        <ecNumber evidence="2">1.3.1.76</ecNumber>
    </recommendedName>
</protein>
<dbReference type="PANTHER" id="PTHR35330">
    <property type="entry name" value="SIROHEME BIOSYNTHESIS PROTEIN MET8"/>
    <property type="match status" value="1"/>
</dbReference>
<dbReference type="EC" id="1.3.1.76" evidence="2"/>
<evidence type="ECO:0000256" key="2">
    <source>
        <dbReference type="ARBA" id="ARBA00012400"/>
    </source>
</evidence>
<dbReference type="GO" id="GO:0004325">
    <property type="term" value="F:ferrochelatase activity"/>
    <property type="evidence" value="ECO:0007669"/>
    <property type="project" value="InterPro"/>
</dbReference>
<evidence type="ECO:0000256" key="3">
    <source>
        <dbReference type="ARBA" id="ARBA00023002"/>
    </source>
</evidence>